<accession>A0AB39CER6</accession>
<sequence>MEAQHRSHPRAARIQKLVGVMDEHMVRLTRLHFSYLENFYDTEQEIATAIFLLYDGSEIFGHFKARHKHGTAIIDFEIERNNQVLKKGTGIKEWCQYMKERGVLRPWVDWKGEGV</sequence>
<reference evidence="1" key="1">
    <citation type="submission" date="2024-07" db="EMBL/GenBank/DDBJ databases">
        <authorList>
            <person name="Bringhurst R.M."/>
            <person name="Homer T.E."/>
        </authorList>
    </citation>
    <scope>NUCLEOTIDE SEQUENCE</scope>
</reference>
<dbReference type="EMBL" id="PQ015379">
    <property type="protein sequence ID" value="XDJ15333.1"/>
    <property type="molecule type" value="Genomic_DNA"/>
</dbReference>
<protein>
    <recommendedName>
        <fullName evidence="2">Endonuclease</fullName>
    </recommendedName>
</protein>
<evidence type="ECO:0008006" key="2">
    <source>
        <dbReference type="Google" id="ProtNLM"/>
    </source>
</evidence>
<name>A0AB39CER6_9VIRU</name>
<proteinExistence type="predicted"/>
<evidence type="ECO:0000313" key="1">
    <source>
        <dbReference type="EMBL" id="XDJ15333.1"/>
    </source>
</evidence>
<organism evidence="1">
    <name type="scientific">Pseudomonas phage HRDY3</name>
    <dbReference type="NCBI Taxonomy" id="3236930"/>
    <lineage>
        <taxon>Viruses</taxon>
    </lineage>
</organism>